<evidence type="ECO:0000313" key="2">
    <source>
        <dbReference type="Proteomes" id="UP001592582"/>
    </source>
</evidence>
<dbReference type="EMBL" id="JBHEZX010000018">
    <property type="protein sequence ID" value="MFC1413648.1"/>
    <property type="molecule type" value="Genomic_DNA"/>
</dbReference>
<sequence>MTDISKPAPRPGSDSAALPPSGERGRTSISVGVVEKIAGMAARDVEGIHALGSGSRGFGAVRERVPGNKPNVSKGVKAEVGEKQAALDIELVVEYGVPIAALAAVVRSNVVSSVERMTGLQVVEVNIAVNDVHLPDEQDDDEPAESRVQ</sequence>
<dbReference type="PANTHER" id="PTHR34297">
    <property type="entry name" value="HYPOTHETICAL CYTOSOLIC PROTEIN-RELATED"/>
    <property type="match status" value="1"/>
</dbReference>
<dbReference type="PANTHER" id="PTHR34297:SF3">
    <property type="entry name" value="ALKALINE SHOCK PROTEIN 23"/>
    <property type="match status" value="1"/>
</dbReference>
<name>A0ABV6VIX3_9ACTN</name>
<dbReference type="Proteomes" id="UP001592582">
    <property type="component" value="Unassembled WGS sequence"/>
</dbReference>
<organism evidence="1 2">
    <name type="scientific">Streptacidiphilus alkalitolerans</name>
    <dbReference type="NCBI Taxonomy" id="3342712"/>
    <lineage>
        <taxon>Bacteria</taxon>
        <taxon>Bacillati</taxon>
        <taxon>Actinomycetota</taxon>
        <taxon>Actinomycetes</taxon>
        <taxon>Kitasatosporales</taxon>
        <taxon>Streptomycetaceae</taxon>
        <taxon>Streptacidiphilus</taxon>
    </lineage>
</organism>
<gene>
    <name evidence="1" type="ORF">ACEZDG_30740</name>
</gene>
<keyword evidence="2" id="KW-1185">Reference proteome</keyword>
<proteinExistence type="predicted"/>
<reference evidence="1 2" key="1">
    <citation type="submission" date="2024-09" db="EMBL/GenBank/DDBJ databases">
        <authorList>
            <person name="Lee S.D."/>
        </authorList>
    </citation>
    <scope>NUCLEOTIDE SEQUENCE [LARGE SCALE GENOMIC DNA]</scope>
    <source>
        <strain evidence="1 2">N1-1</strain>
    </source>
</reference>
<protein>
    <submittedName>
        <fullName evidence="1">Asp23/Gls24 family envelope stress response protein</fullName>
    </submittedName>
</protein>
<evidence type="ECO:0000313" key="1">
    <source>
        <dbReference type="EMBL" id="MFC1413648.1"/>
    </source>
</evidence>
<comment type="caution">
    <text evidence="1">The sequence shown here is derived from an EMBL/GenBank/DDBJ whole genome shotgun (WGS) entry which is preliminary data.</text>
</comment>
<dbReference type="Pfam" id="PF03780">
    <property type="entry name" value="Asp23"/>
    <property type="match status" value="1"/>
</dbReference>
<accession>A0ABV6VIX3</accession>
<dbReference type="InterPro" id="IPR005531">
    <property type="entry name" value="Asp23"/>
</dbReference>